<keyword evidence="3" id="KW-1185">Reference proteome</keyword>
<dbReference type="OrthoDB" id="9806380at2"/>
<name>A0A1X1EL43_PANCY</name>
<proteinExistence type="predicted"/>
<comment type="caution">
    <text evidence="2">The sequence shown here is derived from an EMBL/GenBank/DDBJ whole genome shotgun (WGS) entry which is preliminary data.</text>
</comment>
<dbReference type="Pfam" id="PF07045">
    <property type="entry name" value="DUF1330"/>
    <property type="match status" value="1"/>
</dbReference>
<evidence type="ECO:0000313" key="2">
    <source>
        <dbReference type="EMBL" id="ORM89641.1"/>
    </source>
</evidence>
<dbReference type="STRING" id="55209.HA50_23825"/>
<evidence type="ECO:0000259" key="1">
    <source>
        <dbReference type="Pfam" id="PF07045"/>
    </source>
</evidence>
<accession>A0A1X1EL43</accession>
<dbReference type="Proteomes" id="UP000193749">
    <property type="component" value="Unassembled WGS sequence"/>
</dbReference>
<dbReference type="RefSeq" id="WP_084879361.1">
    <property type="nucleotide sequence ID" value="NZ_JAGGMY010000005.1"/>
</dbReference>
<dbReference type="InterPro" id="IPR011008">
    <property type="entry name" value="Dimeric_a/b-barrel"/>
</dbReference>
<feature type="domain" description="DUF1330" evidence="1">
    <location>
        <begin position="6"/>
        <end position="99"/>
    </location>
</feature>
<protein>
    <recommendedName>
        <fullName evidence="1">DUF1330 domain-containing protein</fullName>
    </recommendedName>
</protein>
<gene>
    <name evidence="2" type="ORF">HA50_23825</name>
</gene>
<reference evidence="2 3" key="1">
    <citation type="journal article" date="2017" name="Antonie Van Leeuwenhoek">
        <title>Phylogenomic resolution of the bacterial genus Pantoea and its relationship with Erwinia and Tatumella.</title>
        <authorList>
            <person name="Palmer M."/>
            <person name="Steenkamp E.T."/>
            <person name="Coetzee M.P."/>
            <person name="Chan W.Y."/>
            <person name="van Zyl E."/>
            <person name="De Maayer P."/>
            <person name="Coutinho T.A."/>
            <person name="Blom J."/>
            <person name="Smits T.H."/>
            <person name="Duffy B."/>
            <person name="Venter S.N."/>
        </authorList>
    </citation>
    <scope>NUCLEOTIDE SEQUENCE [LARGE SCALE GENOMIC DNA]</scope>
    <source>
        <strain evidence="2 3">LMG 2657</strain>
    </source>
</reference>
<dbReference type="Gene3D" id="3.30.70.100">
    <property type="match status" value="1"/>
</dbReference>
<dbReference type="AlphaFoldDB" id="A0A1X1EL43"/>
<dbReference type="InterPro" id="IPR010753">
    <property type="entry name" value="DUF1330"/>
</dbReference>
<evidence type="ECO:0000313" key="3">
    <source>
        <dbReference type="Proteomes" id="UP000193749"/>
    </source>
</evidence>
<dbReference type="EMBL" id="MLJI01000002">
    <property type="protein sequence ID" value="ORM89641.1"/>
    <property type="molecule type" value="Genomic_DNA"/>
</dbReference>
<dbReference type="PANTHER" id="PTHR41521">
    <property type="match status" value="1"/>
</dbReference>
<dbReference type="SUPFAM" id="SSF54909">
    <property type="entry name" value="Dimeric alpha+beta barrel"/>
    <property type="match status" value="1"/>
</dbReference>
<dbReference type="PANTHER" id="PTHR41521:SF4">
    <property type="entry name" value="BLR0684 PROTEIN"/>
    <property type="match status" value="1"/>
</dbReference>
<organism evidence="2 3">
    <name type="scientific">Pantoea cypripedii</name>
    <name type="common">Pectobacterium cypripedii</name>
    <name type="synonym">Erwinia cypripedii</name>
    <dbReference type="NCBI Taxonomy" id="55209"/>
    <lineage>
        <taxon>Bacteria</taxon>
        <taxon>Pseudomonadati</taxon>
        <taxon>Pseudomonadota</taxon>
        <taxon>Gammaproteobacteria</taxon>
        <taxon>Enterobacterales</taxon>
        <taxon>Erwiniaceae</taxon>
        <taxon>Pantoea</taxon>
    </lineage>
</organism>
<sequence length="99" mass="11027">MSHTKPAFMIFNVTVTDPEGIKPYLAKVAETLKTYHAQLLVQAAESITLEGSAPAGQTIILRFDNIEIAQAWYHSVEYQAIIHYRLASAITHSWIVEGV</sequence>